<dbReference type="FunFam" id="3.30.160.60:FF:000554">
    <property type="entry name" value="protein indeterminate-domain 12-like"/>
    <property type="match status" value="1"/>
</dbReference>
<keyword evidence="4" id="KW-0862">Zinc</keyword>
<dbReference type="InterPro" id="IPR055185">
    <property type="entry name" value="C2CH-4th_BIRD-IDD"/>
</dbReference>
<feature type="domain" description="C2H2-type" evidence="10">
    <location>
        <begin position="73"/>
        <end position="95"/>
    </location>
</feature>
<dbReference type="SUPFAM" id="SSF57667">
    <property type="entry name" value="beta-beta-alpha zinc fingers"/>
    <property type="match status" value="1"/>
</dbReference>
<dbReference type="PROSITE" id="PS50157">
    <property type="entry name" value="ZINC_FINGER_C2H2_2"/>
    <property type="match status" value="1"/>
</dbReference>
<dbReference type="EMBL" id="JAAARO010000006">
    <property type="protein sequence ID" value="KAF5746357.1"/>
    <property type="molecule type" value="Genomic_DNA"/>
</dbReference>
<dbReference type="InterPro" id="IPR055187">
    <property type="entry name" value="C2CH-3rd_BIRD-IDD"/>
</dbReference>
<keyword evidence="7" id="KW-0804">Transcription</keyword>
<dbReference type="GO" id="GO:0003700">
    <property type="term" value="F:DNA-binding transcription factor activity"/>
    <property type="evidence" value="ECO:0007669"/>
    <property type="project" value="TreeGrafter"/>
</dbReference>
<dbReference type="AlphaFoldDB" id="A0A7J7DJ60"/>
<dbReference type="SMART" id="SM00355">
    <property type="entry name" value="ZnF_C2H2"/>
    <property type="match status" value="3"/>
</dbReference>
<evidence type="ECO:0000256" key="6">
    <source>
        <dbReference type="ARBA" id="ARBA00023125"/>
    </source>
</evidence>
<evidence type="ECO:0000256" key="3">
    <source>
        <dbReference type="ARBA" id="ARBA00022771"/>
    </source>
</evidence>
<name>A0A7J7DJ60_TRIWF</name>
<evidence type="ECO:0000259" key="10">
    <source>
        <dbReference type="PROSITE" id="PS50157"/>
    </source>
</evidence>
<sequence length="432" mass="47349">MSSLLQEFEEDELLQSTMIAHSSINGSPNASQTCNEISPSATKSSKKKRNLSADSDVEVVALSPRTLTATNRYICEVCHKGFQRDQNLQLHRRGHNLPWKLKQRPSTQTKRRVYICPEPSCVHHDPSKALGDLTGIKKHFCRKHGEKKWKCDKCSKCYAVQSDWKAHTKICGTREHRCGCGTIFSRKDSFITHRAFCDAWTEENNNKEKQNQETMGGLSRNQGQEFFTSFLPPSIFSSNTNTLMNSRTSWPCSSSVGGSSSNPMAIGSAYTSATALLQKAAEMGAKISDNTIAPMLLRGFTGCSTSSMNSSGHVQESSLGVGNNVGPISANNGGLYAGDQQMFGTNIDQRAYNISQTGLFQSPMFVHSENGNSANITGGEFMEGGGKLTVDFLGIEPAAHSNIGKKRSYHDSVMELDGSNGQQTLHNLHSEW</sequence>
<dbReference type="GO" id="GO:0008270">
    <property type="term" value="F:zinc ion binding"/>
    <property type="evidence" value="ECO:0007669"/>
    <property type="project" value="UniProtKB-KW"/>
</dbReference>
<evidence type="ECO:0000256" key="7">
    <source>
        <dbReference type="ARBA" id="ARBA00023163"/>
    </source>
</evidence>
<evidence type="ECO:0000256" key="9">
    <source>
        <dbReference type="SAM" id="MobiDB-lite"/>
    </source>
</evidence>
<dbReference type="FunFam" id="3.30.160.60:FF:000131">
    <property type="entry name" value="protein indeterminate-domain 5, chloroplastic-like"/>
    <property type="match status" value="1"/>
</dbReference>
<evidence type="ECO:0000256" key="8">
    <source>
        <dbReference type="PROSITE-ProRule" id="PRU00042"/>
    </source>
</evidence>
<evidence type="ECO:0000256" key="1">
    <source>
        <dbReference type="ARBA" id="ARBA00022723"/>
    </source>
</evidence>
<dbReference type="GO" id="GO:0003677">
    <property type="term" value="F:DNA binding"/>
    <property type="evidence" value="ECO:0007669"/>
    <property type="project" value="UniProtKB-KW"/>
</dbReference>
<evidence type="ECO:0000313" key="12">
    <source>
        <dbReference type="Proteomes" id="UP000593562"/>
    </source>
</evidence>
<dbReference type="InterPro" id="IPR031140">
    <property type="entry name" value="IDD1-16"/>
</dbReference>
<dbReference type="PANTHER" id="PTHR10593">
    <property type="entry name" value="SERINE/THREONINE-PROTEIN KINASE RIO"/>
    <property type="match status" value="1"/>
</dbReference>
<keyword evidence="5" id="KW-0805">Transcription regulation</keyword>
<dbReference type="PANTHER" id="PTHR10593:SF122">
    <property type="entry name" value="OS02G0518500 PROTEIN"/>
    <property type="match status" value="1"/>
</dbReference>
<keyword evidence="1" id="KW-0479">Metal-binding</keyword>
<dbReference type="Gene3D" id="3.30.160.60">
    <property type="entry name" value="Classic Zinc Finger"/>
    <property type="match status" value="1"/>
</dbReference>
<proteinExistence type="predicted"/>
<accession>A0A7J7DJ60</accession>
<keyword evidence="12" id="KW-1185">Reference proteome</keyword>
<dbReference type="InterPro" id="IPR055186">
    <property type="entry name" value="C2H2-2nd_BIRD-IDD"/>
</dbReference>
<evidence type="ECO:0000256" key="5">
    <source>
        <dbReference type="ARBA" id="ARBA00023015"/>
    </source>
</evidence>
<dbReference type="Pfam" id="PF22995">
    <property type="entry name" value="C2CH-3rd_BIRD-IDD"/>
    <property type="match status" value="1"/>
</dbReference>
<feature type="compositionally biased region" description="Polar residues" evidence="9">
    <location>
        <begin position="24"/>
        <end position="43"/>
    </location>
</feature>
<dbReference type="InParanoid" id="A0A7J7DJ60"/>
<keyword evidence="3 8" id="KW-0863">Zinc-finger</keyword>
<organism evidence="11 12">
    <name type="scientific">Tripterygium wilfordii</name>
    <name type="common">Thunder God vine</name>
    <dbReference type="NCBI Taxonomy" id="458696"/>
    <lineage>
        <taxon>Eukaryota</taxon>
        <taxon>Viridiplantae</taxon>
        <taxon>Streptophyta</taxon>
        <taxon>Embryophyta</taxon>
        <taxon>Tracheophyta</taxon>
        <taxon>Spermatophyta</taxon>
        <taxon>Magnoliopsida</taxon>
        <taxon>eudicotyledons</taxon>
        <taxon>Gunneridae</taxon>
        <taxon>Pentapetalae</taxon>
        <taxon>rosids</taxon>
        <taxon>fabids</taxon>
        <taxon>Celastrales</taxon>
        <taxon>Celastraceae</taxon>
        <taxon>Tripterygium</taxon>
    </lineage>
</organism>
<dbReference type="GO" id="GO:0005634">
    <property type="term" value="C:nucleus"/>
    <property type="evidence" value="ECO:0007669"/>
    <property type="project" value="TreeGrafter"/>
</dbReference>
<dbReference type="InterPro" id="IPR013087">
    <property type="entry name" value="Znf_C2H2_type"/>
</dbReference>
<keyword evidence="2" id="KW-0677">Repeat</keyword>
<evidence type="ECO:0000313" key="11">
    <source>
        <dbReference type="EMBL" id="KAF5746357.1"/>
    </source>
</evidence>
<keyword evidence="6" id="KW-0238">DNA-binding</keyword>
<gene>
    <name evidence="11" type="ORF">HS088_TW06G00528</name>
</gene>
<dbReference type="InterPro" id="IPR036236">
    <property type="entry name" value="Znf_C2H2_sf"/>
</dbReference>
<feature type="region of interest" description="Disordered" evidence="9">
    <location>
        <begin position="24"/>
        <end position="54"/>
    </location>
</feature>
<dbReference type="Proteomes" id="UP000593562">
    <property type="component" value="Unassembled WGS sequence"/>
</dbReference>
<dbReference type="Pfam" id="PF22996">
    <property type="entry name" value="C2H2-2nd_BIRD-IDD"/>
    <property type="match status" value="1"/>
</dbReference>
<evidence type="ECO:0000256" key="2">
    <source>
        <dbReference type="ARBA" id="ARBA00022737"/>
    </source>
</evidence>
<protein>
    <submittedName>
        <fullName evidence="11">Putative nucleic acid binding protein</fullName>
    </submittedName>
</protein>
<comment type="caution">
    <text evidence="11">The sequence shown here is derived from an EMBL/GenBank/DDBJ whole genome shotgun (WGS) entry which is preliminary data.</text>
</comment>
<reference evidence="11 12" key="1">
    <citation type="journal article" date="2020" name="Nat. Commun.">
        <title>Genome of Tripterygium wilfordii and identification of cytochrome P450 involved in triptolide biosynthesis.</title>
        <authorList>
            <person name="Tu L."/>
            <person name="Su P."/>
            <person name="Zhang Z."/>
            <person name="Gao L."/>
            <person name="Wang J."/>
            <person name="Hu T."/>
            <person name="Zhou J."/>
            <person name="Zhang Y."/>
            <person name="Zhao Y."/>
            <person name="Liu Y."/>
            <person name="Song Y."/>
            <person name="Tong Y."/>
            <person name="Lu Y."/>
            <person name="Yang J."/>
            <person name="Xu C."/>
            <person name="Jia M."/>
            <person name="Peters R.J."/>
            <person name="Huang L."/>
            <person name="Gao W."/>
        </authorList>
    </citation>
    <scope>NUCLEOTIDE SEQUENCE [LARGE SCALE GENOMIC DNA]</scope>
    <source>
        <strain evidence="12">cv. XIE 37</strain>
        <tissue evidence="11">Leaf</tissue>
    </source>
</reference>
<evidence type="ECO:0000256" key="4">
    <source>
        <dbReference type="ARBA" id="ARBA00022833"/>
    </source>
</evidence>
<dbReference type="Pfam" id="PF22992">
    <property type="entry name" value="C2CH-4th_BIRD-IDD"/>
    <property type="match status" value="1"/>
</dbReference>
<dbReference type="PROSITE" id="PS00028">
    <property type="entry name" value="ZINC_FINGER_C2H2_1"/>
    <property type="match status" value="1"/>
</dbReference>